<dbReference type="InterPro" id="IPR001763">
    <property type="entry name" value="Rhodanese-like_dom"/>
</dbReference>
<organism evidence="4 5">
    <name type="scientific">Caenorhabditis angaria</name>
    <dbReference type="NCBI Taxonomy" id="860376"/>
    <lineage>
        <taxon>Eukaryota</taxon>
        <taxon>Metazoa</taxon>
        <taxon>Ecdysozoa</taxon>
        <taxon>Nematoda</taxon>
        <taxon>Chromadorea</taxon>
        <taxon>Rhabditida</taxon>
        <taxon>Rhabditina</taxon>
        <taxon>Rhabditomorpha</taxon>
        <taxon>Rhabditoidea</taxon>
        <taxon>Rhabditidae</taxon>
        <taxon>Peloderinae</taxon>
        <taxon>Caenorhabditis</taxon>
    </lineage>
</organism>
<dbReference type="Proteomes" id="UP001152747">
    <property type="component" value="Unassembled WGS sequence"/>
</dbReference>
<dbReference type="Gene3D" id="3.40.250.10">
    <property type="entry name" value="Rhodanese-like domain"/>
    <property type="match status" value="2"/>
</dbReference>
<dbReference type="GO" id="GO:0004792">
    <property type="term" value="F:thiosulfate-cyanide sulfurtransferase activity"/>
    <property type="evidence" value="ECO:0007669"/>
    <property type="project" value="TreeGrafter"/>
</dbReference>
<name>A0A9P1IV22_9PELO</name>
<dbReference type="GO" id="GO:0005739">
    <property type="term" value="C:mitochondrion"/>
    <property type="evidence" value="ECO:0007669"/>
    <property type="project" value="TreeGrafter"/>
</dbReference>
<evidence type="ECO:0000256" key="2">
    <source>
        <dbReference type="ARBA" id="ARBA00022737"/>
    </source>
</evidence>
<evidence type="ECO:0000259" key="3">
    <source>
        <dbReference type="PROSITE" id="PS50206"/>
    </source>
</evidence>
<evidence type="ECO:0000313" key="4">
    <source>
        <dbReference type="EMBL" id="CAI5451772.1"/>
    </source>
</evidence>
<feature type="domain" description="Rhodanese" evidence="3">
    <location>
        <begin position="28"/>
        <end position="130"/>
    </location>
</feature>
<dbReference type="InterPro" id="IPR036873">
    <property type="entry name" value="Rhodanese-like_dom_sf"/>
</dbReference>
<protein>
    <recommendedName>
        <fullName evidence="3">Rhodanese domain-containing protein</fullName>
    </recommendedName>
</protein>
<proteinExistence type="predicted"/>
<dbReference type="AlphaFoldDB" id="A0A9P1IV22"/>
<comment type="caution">
    <text evidence="4">The sequence shown here is derived from an EMBL/GenBank/DDBJ whole genome shotgun (WGS) entry which is preliminary data.</text>
</comment>
<dbReference type="SMART" id="SM00450">
    <property type="entry name" value="RHOD"/>
    <property type="match status" value="2"/>
</dbReference>
<dbReference type="OrthoDB" id="270167at2759"/>
<dbReference type="CDD" id="cd01448">
    <property type="entry name" value="TST_Repeat_1"/>
    <property type="match status" value="1"/>
</dbReference>
<keyword evidence="1" id="KW-0808">Transferase</keyword>
<keyword evidence="2" id="KW-0677">Repeat</keyword>
<evidence type="ECO:0000313" key="5">
    <source>
        <dbReference type="Proteomes" id="UP001152747"/>
    </source>
</evidence>
<dbReference type="PANTHER" id="PTHR11364">
    <property type="entry name" value="THIOSULFATE SULFERTANSFERASE"/>
    <property type="match status" value="1"/>
</dbReference>
<dbReference type="PANTHER" id="PTHR11364:SF27">
    <property type="entry name" value="SULFURTRANSFERASE"/>
    <property type="match status" value="1"/>
</dbReference>
<dbReference type="EMBL" id="CANHGI010000005">
    <property type="protein sequence ID" value="CAI5451772.1"/>
    <property type="molecule type" value="Genomic_DNA"/>
</dbReference>
<feature type="domain" description="Rhodanese" evidence="3">
    <location>
        <begin position="160"/>
        <end position="276"/>
    </location>
</feature>
<accession>A0A9P1IV22</accession>
<gene>
    <name evidence="4" type="ORF">CAMP_LOCUS14409</name>
</gene>
<dbReference type="SUPFAM" id="SSF52821">
    <property type="entry name" value="Rhodanese/Cell cycle control phosphatase"/>
    <property type="match status" value="2"/>
</dbReference>
<keyword evidence="5" id="KW-1185">Reference proteome</keyword>
<reference evidence="4" key="1">
    <citation type="submission" date="2022-11" db="EMBL/GenBank/DDBJ databases">
        <authorList>
            <person name="Kikuchi T."/>
        </authorList>
    </citation>
    <scope>NUCLEOTIDE SEQUENCE</scope>
    <source>
        <strain evidence="4">PS1010</strain>
    </source>
</reference>
<evidence type="ECO:0000256" key="1">
    <source>
        <dbReference type="ARBA" id="ARBA00022679"/>
    </source>
</evidence>
<dbReference type="PROSITE" id="PS50206">
    <property type="entry name" value="RHODANESE_3"/>
    <property type="match status" value="2"/>
</dbReference>
<sequence>MVSSTTVPIITAQYAVTNAATLKFIDSEFSPSDSPIEHIPGSATFTFDKGFFGSQYIKFDLYDPENFQKYIRLLGVKNSDQIVIYSRGPAAGNMYSSRAFWTLKVYGFENVSVLDGGIDAWKSAGGKTSTDPETFSLGDFDAKPFDKSILINFEEIPFNNLSSINYLDVRTTAQFTGEESLSKMFPGTKATGSHVPGAISFPMGNLISSAGFKSQAEVDQLFNNLKLDKSKLLVVSCNTGIQASVVHTALRRSGVVAKVYNGSMAELAYHAPELVTATGS</sequence>
<dbReference type="InterPro" id="IPR045078">
    <property type="entry name" value="TST/MPST-like"/>
</dbReference>
<dbReference type="Pfam" id="PF00581">
    <property type="entry name" value="Rhodanese"/>
    <property type="match status" value="2"/>
</dbReference>